<evidence type="ECO:0000313" key="2">
    <source>
        <dbReference type="Proteomes" id="UP001327560"/>
    </source>
</evidence>
<sequence length="70" mass="7845">MTFIGARLPAELKTQLRTLLSNNADLFAWTSIDMPGINPKVIYHKLTIDRQVKTCGAKEEKARKRASTSV</sequence>
<name>A0AAQ3K609_9LILI</name>
<evidence type="ECO:0008006" key="3">
    <source>
        <dbReference type="Google" id="ProtNLM"/>
    </source>
</evidence>
<dbReference type="AlphaFoldDB" id="A0AAQ3K609"/>
<keyword evidence="2" id="KW-1185">Reference proteome</keyword>
<accession>A0AAQ3K609</accession>
<evidence type="ECO:0000313" key="1">
    <source>
        <dbReference type="EMBL" id="WOL01670.1"/>
    </source>
</evidence>
<reference evidence="1 2" key="1">
    <citation type="submission" date="2023-10" db="EMBL/GenBank/DDBJ databases">
        <title>Chromosome-scale genome assembly provides insights into flower coloration mechanisms of Canna indica.</title>
        <authorList>
            <person name="Li C."/>
        </authorList>
    </citation>
    <scope>NUCLEOTIDE SEQUENCE [LARGE SCALE GENOMIC DNA]</scope>
    <source>
        <tissue evidence="1">Flower</tissue>
    </source>
</reference>
<protein>
    <recommendedName>
        <fullName evidence="3">Reverse transcriptase domain-containing protein</fullName>
    </recommendedName>
</protein>
<gene>
    <name evidence="1" type="ORF">Cni_G10387</name>
</gene>
<proteinExistence type="predicted"/>
<organism evidence="1 2">
    <name type="scientific">Canna indica</name>
    <name type="common">Indian-shot</name>
    <dbReference type="NCBI Taxonomy" id="4628"/>
    <lineage>
        <taxon>Eukaryota</taxon>
        <taxon>Viridiplantae</taxon>
        <taxon>Streptophyta</taxon>
        <taxon>Embryophyta</taxon>
        <taxon>Tracheophyta</taxon>
        <taxon>Spermatophyta</taxon>
        <taxon>Magnoliopsida</taxon>
        <taxon>Liliopsida</taxon>
        <taxon>Zingiberales</taxon>
        <taxon>Cannaceae</taxon>
        <taxon>Canna</taxon>
    </lineage>
</organism>
<dbReference type="Proteomes" id="UP001327560">
    <property type="component" value="Chromosome 3"/>
</dbReference>
<dbReference type="EMBL" id="CP136892">
    <property type="protein sequence ID" value="WOL01670.1"/>
    <property type="molecule type" value="Genomic_DNA"/>
</dbReference>